<evidence type="ECO:0000256" key="4">
    <source>
        <dbReference type="ARBA" id="ARBA00022989"/>
    </source>
</evidence>
<evidence type="ECO:0000313" key="9">
    <source>
        <dbReference type="EMBL" id="PMC79831.1"/>
    </source>
</evidence>
<sequence length="223" mass="25345">MDWGLLLQILLINLIYIMLNTIRTLLAIRGYQKIAPAIAVIEVTIYTLGLSMVMQYLSNPIYLIAYALGFGVGIYCGMIIENKLALGYSVVEVYVQNDDHTLASALRERGYGVTIQVGYGRDGDRLILTILTPRSNEVYLHRTIEEIDPKAFYLSYDAKYIHGGFWSKRVNPRLIKRSKVKDQQTDNIVVEEVESKEAYVEETGYLFDEAVNEETKDPTSSEE</sequence>
<keyword evidence="5 6" id="KW-0472">Membrane</keyword>
<dbReference type="AlphaFoldDB" id="A0A2N6UE28"/>
<keyword evidence="4 6" id="KW-1133">Transmembrane helix</keyword>
<name>A0A2N6UE28_9LACT</name>
<dbReference type="OrthoDB" id="48231at2"/>
<evidence type="ECO:0000256" key="2">
    <source>
        <dbReference type="ARBA" id="ARBA00022475"/>
    </source>
</evidence>
<comment type="similarity">
    <text evidence="6">Belongs to the UPF0316 family.</text>
</comment>
<accession>A0A2N6UE28</accession>
<evidence type="ECO:0000256" key="5">
    <source>
        <dbReference type="ARBA" id="ARBA00023136"/>
    </source>
</evidence>
<evidence type="ECO:0000259" key="7">
    <source>
        <dbReference type="Pfam" id="PF10035"/>
    </source>
</evidence>
<dbReference type="InterPro" id="IPR044035">
    <property type="entry name" value="DUF5698"/>
</dbReference>
<dbReference type="RefSeq" id="WP_102199078.1">
    <property type="nucleotide sequence ID" value="NZ_PNHQ01000008.1"/>
</dbReference>
<evidence type="ECO:0000256" key="1">
    <source>
        <dbReference type="ARBA" id="ARBA00004651"/>
    </source>
</evidence>
<evidence type="ECO:0000259" key="8">
    <source>
        <dbReference type="Pfam" id="PF18955"/>
    </source>
</evidence>
<reference evidence="9 10" key="1">
    <citation type="submission" date="2017-09" db="EMBL/GenBank/DDBJ databases">
        <title>Bacterial strain isolated from the female urinary microbiota.</title>
        <authorList>
            <person name="Thomas-White K."/>
            <person name="Kumar N."/>
            <person name="Forster S."/>
            <person name="Putonti C."/>
            <person name="Lawley T."/>
            <person name="Wolfe A.J."/>
        </authorList>
    </citation>
    <scope>NUCLEOTIDE SEQUENCE [LARGE SCALE GENOMIC DNA]</scope>
    <source>
        <strain evidence="9 10">UMB0240</strain>
    </source>
</reference>
<keyword evidence="2 6" id="KW-1003">Cell membrane</keyword>
<evidence type="ECO:0000256" key="6">
    <source>
        <dbReference type="HAMAP-Rule" id="MF_01515"/>
    </source>
</evidence>
<dbReference type="Pfam" id="PF10035">
    <property type="entry name" value="DUF2179"/>
    <property type="match status" value="1"/>
</dbReference>
<feature type="transmembrane region" description="Helical" evidence="6">
    <location>
        <begin position="60"/>
        <end position="80"/>
    </location>
</feature>
<dbReference type="InterPro" id="IPR019264">
    <property type="entry name" value="DUF2179"/>
</dbReference>
<organism evidence="9 10">
    <name type="scientific">Aerococcus viridans</name>
    <dbReference type="NCBI Taxonomy" id="1377"/>
    <lineage>
        <taxon>Bacteria</taxon>
        <taxon>Bacillati</taxon>
        <taxon>Bacillota</taxon>
        <taxon>Bacilli</taxon>
        <taxon>Lactobacillales</taxon>
        <taxon>Aerococcaceae</taxon>
        <taxon>Aerococcus</taxon>
    </lineage>
</organism>
<dbReference type="HAMAP" id="MF_01515">
    <property type="entry name" value="UPF0316"/>
    <property type="match status" value="1"/>
</dbReference>
<dbReference type="Proteomes" id="UP000235701">
    <property type="component" value="Unassembled WGS sequence"/>
</dbReference>
<feature type="domain" description="DUF5698" evidence="8">
    <location>
        <begin position="21"/>
        <end position="78"/>
    </location>
</feature>
<comment type="caution">
    <text evidence="9">The sequence shown here is derived from an EMBL/GenBank/DDBJ whole genome shotgun (WGS) entry which is preliminary data.</text>
</comment>
<evidence type="ECO:0000256" key="3">
    <source>
        <dbReference type="ARBA" id="ARBA00022692"/>
    </source>
</evidence>
<dbReference type="Pfam" id="PF18955">
    <property type="entry name" value="DUF5698"/>
    <property type="match status" value="1"/>
</dbReference>
<proteinExistence type="inferred from homology"/>
<dbReference type="GO" id="GO:0005886">
    <property type="term" value="C:plasma membrane"/>
    <property type="evidence" value="ECO:0007669"/>
    <property type="project" value="UniProtKB-SubCell"/>
</dbReference>
<feature type="transmembrane region" description="Helical" evidence="6">
    <location>
        <begin position="6"/>
        <end position="22"/>
    </location>
</feature>
<dbReference type="EMBL" id="PNHQ01000008">
    <property type="protein sequence ID" value="PMC79831.1"/>
    <property type="molecule type" value="Genomic_DNA"/>
</dbReference>
<gene>
    <name evidence="9" type="ORF">CJ191_04240</name>
</gene>
<dbReference type="NCBIfam" id="NF003194">
    <property type="entry name" value="PRK04164.1-5"/>
    <property type="match status" value="1"/>
</dbReference>
<feature type="domain" description="DUF2179" evidence="7">
    <location>
        <begin position="111"/>
        <end position="163"/>
    </location>
</feature>
<dbReference type="InterPro" id="IPR022930">
    <property type="entry name" value="UPF0316"/>
</dbReference>
<keyword evidence="3 6" id="KW-0812">Transmembrane</keyword>
<keyword evidence="10" id="KW-1185">Reference proteome</keyword>
<dbReference type="PANTHER" id="PTHR40060">
    <property type="entry name" value="UPF0316 PROTEIN YEBE"/>
    <property type="match status" value="1"/>
</dbReference>
<comment type="subcellular location">
    <subcellularLocation>
        <location evidence="1 6">Cell membrane</location>
        <topology evidence="1 6">Multi-pass membrane protein</topology>
    </subcellularLocation>
</comment>
<dbReference type="PANTHER" id="PTHR40060:SF1">
    <property type="entry name" value="UPF0316 PROTEIN YEBE"/>
    <property type="match status" value="1"/>
</dbReference>
<protein>
    <recommendedName>
        <fullName evidence="6">UPF0316 protein CJ191_04240</fullName>
    </recommendedName>
</protein>
<dbReference type="CDD" id="cd16381">
    <property type="entry name" value="YitT_C_like_1"/>
    <property type="match status" value="1"/>
</dbReference>
<evidence type="ECO:0000313" key="10">
    <source>
        <dbReference type="Proteomes" id="UP000235701"/>
    </source>
</evidence>
<feature type="transmembrane region" description="Helical" evidence="6">
    <location>
        <begin position="34"/>
        <end position="54"/>
    </location>
</feature>